<accession>A0ABX8WF96</accession>
<name>A0ABX8WF96_9HYPH</name>
<protein>
    <submittedName>
        <fullName evidence="2">Uncharacterized protein</fullName>
    </submittedName>
</protein>
<sequence>MDSENGARQIAWQLNHDAALRAHARDSDWQKVMLESALKFAEGAIKAITLTTGGAVVVGLAFVGSIYGSEPILAKALVAPVFLLAASAVSGAICAALAYVAQYFYAQASMRKLHKWDHPYVDSTTGAGWRRVVGGIAHVLAVAAAVASFGFIIWGGVLAWGVLAQ</sequence>
<keyword evidence="1" id="KW-1133">Transmembrane helix</keyword>
<feature type="transmembrane region" description="Helical" evidence="1">
    <location>
        <begin position="47"/>
        <end position="67"/>
    </location>
</feature>
<organism evidence="2 3">
    <name type="scientific">Devosia salina</name>
    <dbReference type="NCBI Taxonomy" id="2860336"/>
    <lineage>
        <taxon>Bacteria</taxon>
        <taxon>Pseudomonadati</taxon>
        <taxon>Pseudomonadota</taxon>
        <taxon>Alphaproteobacteria</taxon>
        <taxon>Hyphomicrobiales</taxon>
        <taxon>Devosiaceae</taxon>
        <taxon>Devosia</taxon>
    </lineage>
</organism>
<reference evidence="2 3" key="1">
    <citation type="submission" date="2021-08" db="EMBL/GenBank/DDBJ databases">
        <title>Devosia salina sp. nov., isolated from the South China Sea sediment.</title>
        <authorList>
            <person name="Zhou Z."/>
        </authorList>
    </citation>
    <scope>NUCLEOTIDE SEQUENCE [LARGE SCALE GENOMIC DNA]</scope>
    <source>
        <strain evidence="2 3">SCS-3</strain>
    </source>
</reference>
<evidence type="ECO:0000313" key="3">
    <source>
        <dbReference type="Proteomes" id="UP000825799"/>
    </source>
</evidence>
<evidence type="ECO:0000313" key="2">
    <source>
        <dbReference type="EMBL" id="QYO77443.1"/>
    </source>
</evidence>
<dbReference type="Proteomes" id="UP000825799">
    <property type="component" value="Chromosome"/>
</dbReference>
<proteinExistence type="predicted"/>
<feature type="transmembrane region" description="Helical" evidence="1">
    <location>
        <begin position="139"/>
        <end position="163"/>
    </location>
</feature>
<gene>
    <name evidence="2" type="ORF">K1X15_02360</name>
</gene>
<dbReference type="RefSeq" id="WP_220305899.1">
    <property type="nucleotide sequence ID" value="NZ_CP080590.1"/>
</dbReference>
<keyword evidence="1" id="KW-0812">Transmembrane</keyword>
<feature type="transmembrane region" description="Helical" evidence="1">
    <location>
        <begin position="79"/>
        <end position="105"/>
    </location>
</feature>
<evidence type="ECO:0000256" key="1">
    <source>
        <dbReference type="SAM" id="Phobius"/>
    </source>
</evidence>
<keyword evidence="1" id="KW-0472">Membrane</keyword>
<keyword evidence="3" id="KW-1185">Reference proteome</keyword>
<dbReference type="EMBL" id="CP080590">
    <property type="protein sequence ID" value="QYO77443.1"/>
    <property type="molecule type" value="Genomic_DNA"/>
</dbReference>